<keyword evidence="6 11" id="KW-0418">Kinase</keyword>
<dbReference type="AlphaFoldDB" id="Q74GG3"/>
<dbReference type="SMR" id="Q74GG3"/>
<dbReference type="GO" id="GO:0007165">
    <property type="term" value="P:signal transduction"/>
    <property type="evidence" value="ECO:0000318"/>
    <property type="project" value="GO_Central"/>
</dbReference>
<dbReference type="Pfam" id="PF02518">
    <property type="entry name" value="HATPase_c"/>
    <property type="match status" value="1"/>
</dbReference>
<dbReference type="eggNOG" id="COG4191">
    <property type="taxonomic scope" value="Bacteria"/>
</dbReference>
<dbReference type="PATRIC" id="fig|243231.5.peg.280"/>
<dbReference type="EC" id="2.7.13.3" evidence="2"/>
<dbReference type="InParanoid" id="Q74GG3"/>
<dbReference type="InterPro" id="IPR036890">
    <property type="entry name" value="HATPase_C_sf"/>
</dbReference>
<dbReference type="PANTHER" id="PTHR43065:SF10">
    <property type="entry name" value="PEROXIDE STRESS-ACTIVATED HISTIDINE KINASE MAK3"/>
    <property type="match status" value="1"/>
</dbReference>
<dbReference type="eggNOG" id="COG3605">
    <property type="taxonomic scope" value="Bacteria"/>
</dbReference>
<keyword evidence="3" id="KW-0597">Phosphoprotein</keyword>
<accession>Q74GG3</accession>
<dbReference type="InterPro" id="IPR036097">
    <property type="entry name" value="HisK_dim/P_sf"/>
</dbReference>
<dbReference type="PANTHER" id="PTHR43065">
    <property type="entry name" value="SENSOR HISTIDINE KINASE"/>
    <property type="match status" value="1"/>
</dbReference>
<keyword evidence="8" id="KW-0902">Two-component regulatory system</keyword>
<dbReference type="STRING" id="243231.GSU0283"/>
<dbReference type="InterPro" id="IPR005467">
    <property type="entry name" value="His_kinase_dom"/>
</dbReference>
<gene>
    <name evidence="11" type="ordered locus">GSU0283</name>
</gene>
<dbReference type="eggNOG" id="COG2203">
    <property type="taxonomic scope" value="Bacteria"/>
</dbReference>
<dbReference type="OrthoDB" id="9760427at2"/>
<dbReference type="InterPro" id="IPR003661">
    <property type="entry name" value="HisK_dim/P_dom"/>
</dbReference>
<keyword evidence="5" id="KW-0547">Nucleotide-binding</keyword>
<dbReference type="CDD" id="cd00082">
    <property type="entry name" value="HisKA"/>
    <property type="match status" value="1"/>
</dbReference>
<dbReference type="Gene3D" id="1.10.287.130">
    <property type="match status" value="1"/>
</dbReference>
<proteinExistence type="predicted"/>
<dbReference type="PROSITE" id="PS50109">
    <property type="entry name" value="HIS_KIN"/>
    <property type="match status" value="1"/>
</dbReference>
<keyword evidence="12" id="KW-1185">Reference proteome</keyword>
<dbReference type="SUPFAM" id="SSF55874">
    <property type="entry name" value="ATPase domain of HSP90 chaperone/DNA topoisomerase II/histidine kinase"/>
    <property type="match status" value="1"/>
</dbReference>
<protein>
    <recommendedName>
        <fullName evidence="2">histidine kinase</fullName>
        <ecNumber evidence="2">2.7.13.3</ecNumber>
    </recommendedName>
</protein>
<dbReference type="GO" id="GO:0000155">
    <property type="term" value="F:phosphorelay sensor kinase activity"/>
    <property type="evidence" value="ECO:0000318"/>
    <property type="project" value="GO_Central"/>
</dbReference>
<evidence type="ECO:0000256" key="6">
    <source>
        <dbReference type="ARBA" id="ARBA00022777"/>
    </source>
</evidence>
<evidence type="ECO:0000313" key="11">
    <source>
        <dbReference type="EMBL" id="AAR33616.1"/>
    </source>
</evidence>
<dbReference type="SMART" id="SM00388">
    <property type="entry name" value="HisKA"/>
    <property type="match status" value="1"/>
</dbReference>
<dbReference type="SMART" id="SM00387">
    <property type="entry name" value="HATPase_c"/>
    <property type="match status" value="1"/>
</dbReference>
<evidence type="ECO:0000256" key="4">
    <source>
        <dbReference type="ARBA" id="ARBA00022679"/>
    </source>
</evidence>
<dbReference type="Gene3D" id="3.30.565.10">
    <property type="entry name" value="Histidine kinase-like ATPase, C-terminal domain"/>
    <property type="match status" value="1"/>
</dbReference>
<dbReference type="KEGG" id="gsu:GSU0283"/>
<dbReference type="InterPro" id="IPR003018">
    <property type="entry name" value="GAF"/>
</dbReference>
<dbReference type="InterPro" id="IPR029016">
    <property type="entry name" value="GAF-like_dom_sf"/>
</dbReference>
<evidence type="ECO:0000256" key="2">
    <source>
        <dbReference type="ARBA" id="ARBA00012438"/>
    </source>
</evidence>
<evidence type="ECO:0000256" key="1">
    <source>
        <dbReference type="ARBA" id="ARBA00000085"/>
    </source>
</evidence>
<evidence type="ECO:0000256" key="8">
    <source>
        <dbReference type="ARBA" id="ARBA00023012"/>
    </source>
</evidence>
<dbReference type="InterPro" id="IPR004358">
    <property type="entry name" value="Sig_transdc_His_kin-like_C"/>
</dbReference>
<evidence type="ECO:0000313" key="12">
    <source>
        <dbReference type="Proteomes" id="UP000000577"/>
    </source>
</evidence>
<evidence type="ECO:0000256" key="5">
    <source>
        <dbReference type="ARBA" id="ARBA00022741"/>
    </source>
</evidence>
<dbReference type="Proteomes" id="UP000000577">
    <property type="component" value="Chromosome"/>
</dbReference>
<dbReference type="Gene3D" id="3.30.450.40">
    <property type="match status" value="2"/>
</dbReference>
<feature type="coiled-coil region" evidence="9">
    <location>
        <begin position="353"/>
        <end position="380"/>
    </location>
</feature>
<dbReference type="SMART" id="SM00065">
    <property type="entry name" value="GAF"/>
    <property type="match status" value="2"/>
</dbReference>
<comment type="catalytic activity">
    <reaction evidence="1">
        <text>ATP + protein L-histidine = ADP + protein N-phospho-L-histidine.</text>
        <dbReference type="EC" id="2.7.13.3"/>
    </reaction>
</comment>
<dbReference type="GO" id="GO:0005524">
    <property type="term" value="F:ATP binding"/>
    <property type="evidence" value="ECO:0007669"/>
    <property type="project" value="UniProtKB-KW"/>
</dbReference>
<dbReference type="Pfam" id="PF01590">
    <property type="entry name" value="GAF"/>
    <property type="match status" value="2"/>
</dbReference>
<evidence type="ECO:0000256" key="3">
    <source>
        <dbReference type="ARBA" id="ARBA00022553"/>
    </source>
</evidence>
<dbReference type="Pfam" id="PF00512">
    <property type="entry name" value="HisKA"/>
    <property type="match status" value="1"/>
</dbReference>
<dbReference type="HOGENOM" id="CLU_018526_0_0_7"/>
<evidence type="ECO:0000256" key="9">
    <source>
        <dbReference type="SAM" id="Coils"/>
    </source>
</evidence>
<keyword evidence="9" id="KW-0175">Coiled coil</keyword>
<dbReference type="EnsemblBacteria" id="AAR33616">
    <property type="protein sequence ID" value="AAR33616"/>
    <property type="gene ID" value="GSU0283"/>
</dbReference>
<reference evidence="11 12" key="2">
    <citation type="journal article" date="2012" name="BMC Genomics">
        <title>Comparative genomic analysis of Geobacter sulfurreducens KN400, a strain with enhanced capacity for extracellular electron transfer and electricity production.</title>
        <authorList>
            <person name="Butler J.E."/>
            <person name="Young N.D."/>
            <person name="Aklujkar M."/>
            <person name="Lovley D.R."/>
        </authorList>
    </citation>
    <scope>NUCLEOTIDE SEQUENCE [LARGE SCALE GENOMIC DNA]</scope>
    <source>
        <strain evidence="12">ATCC 51573 / DSM 12127 / PCA</strain>
    </source>
</reference>
<dbReference type="EMBL" id="AE017180">
    <property type="protein sequence ID" value="AAR33616.1"/>
    <property type="molecule type" value="Genomic_DNA"/>
</dbReference>
<evidence type="ECO:0000256" key="7">
    <source>
        <dbReference type="ARBA" id="ARBA00022840"/>
    </source>
</evidence>
<dbReference type="SUPFAM" id="SSF47384">
    <property type="entry name" value="Homodimeric domain of signal transducing histidine kinase"/>
    <property type="match status" value="1"/>
</dbReference>
<keyword evidence="4" id="KW-0808">Transferase</keyword>
<dbReference type="PRINTS" id="PR00344">
    <property type="entry name" value="BCTRLSENSOR"/>
</dbReference>
<dbReference type="InterPro" id="IPR003594">
    <property type="entry name" value="HATPase_dom"/>
</dbReference>
<organism evidence="11 12">
    <name type="scientific">Geobacter sulfurreducens (strain ATCC 51573 / DSM 12127 / PCA)</name>
    <dbReference type="NCBI Taxonomy" id="243231"/>
    <lineage>
        <taxon>Bacteria</taxon>
        <taxon>Pseudomonadati</taxon>
        <taxon>Thermodesulfobacteriota</taxon>
        <taxon>Desulfuromonadia</taxon>
        <taxon>Geobacterales</taxon>
        <taxon>Geobacteraceae</taxon>
        <taxon>Geobacter</taxon>
    </lineage>
</organism>
<feature type="domain" description="Histidine kinase" evidence="10">
    <location>
        <begin position="389"/>
        <end position="600"/>
    </location>
</feature>
<name>Q74GG3_GEOSL</name>
<evidence type="ECO:0000259" key="10">
    <source>
        <dbReference type="PROSITE" id="PS50109"/>
    </source>
</evidence>
<dbReference type="RefSeq" id="WP_010940955.1">
    <property type="nucleotide sequence ID" value="NC_002939.5"/>
</dbReference>
<dbReference type="SUPFAM" id="SSF55781">
    <property type="entry name" value="GAF domain-like"/>
    <property type="match status" value="2"/>
</dbReference>
<sequence length="600" mass="65676">MAVHDPYTILSSAIRIANATERSHDERLKTLALLIAEAFGALSATFYLLDGDGRVIVRKISSAFSDICSRDCRIPGGRGIAGLCASSGKPIRQDCAGCHPDEVVTGNERTIAAFPVSCQGQSLGVLALGFAHDAPLTDDDRDMLAVVLIEAAGVMRCKRQLESVEKRIRELSFLNRINGVMLSTIELNRLIHLLLTALTSDQPPLFDRAMLFLLNERAGILQGMMGITSARQTDSNAPSEPRTKRRFPVRNADFDSVVKATRLPLDASLNQISRAVLERTLLHVQHPDQEQPVDRTLTKQFGTSSYAVAPLVSQDRVVGAIVVDNRLTDRPLAGDDLGILHLVSGQAGMAIENSILFHRLEETNRNLQDAKERLLQEEKLAAIGRMAASIAHEIKNPLVSVGGFAGRLKRKFTPESEEWLYADVIGREVQHLEKMLSDILFFSRKTTICYTRCGINQIIEDGLATMAVPLEQREIVVDKRFASRLPTLLGDCQQLRHVFTNLISNALDVMEPQGVLTIETGLARIDGKRAVSVKVGDTGSGIAPDVRHSIFTPFFTTKEKGTGLGLAIVHRIITNHGGRIEVENRPEGGALFTVVLPTSP</sequence>
<reference evidence="11 12" key="1">
    <citation type="journal article" date="2003" name="Science">
        <title>Genome of Geobacter sulfurreducens: metal reduction in subsurface environments.</title>
        <authorList>
            <person name="Methe B.A."/>
            <person name="Nelson K.E."/>
            <person name="Eisen J.A."/>
            <person name="Paulsen I.T."/>
            <person name="Nelson W."/>
            <person name="Heidelberg J.F."/>
            <person name="Wu D."/>
            <person name="Wu M."/>
            <person name="Ward N."/>
            <person name="Beanan M.J."/>
            <person name="Dodson R.J."/>
            <person name="Madupu R."/>
            <person name="Brinkac L.M."/>
            <person name="Daugherty S.C."/>
            <person name="DeBoy R.T."/>
            <person name="Durkin A.S."/>
            <person name="Gwinn M."/>
            <person name="Kolonay J.F."/>
            <person name="Sullivan S.A."/>
            <person name="Haft D.H."/>
            <person name="Selengut J."/>
            <person name="Davidsen T.M."/>
            <person name="Zafar N."/>
            <person name="White O."/>
            <person name="Tran B."/>
            <person name="Romero C."/>
            <person name="Forberger H.A."/>
            <person name="Weidman J."/>
            <person name="Khouri H."/>
            <person name="Feldblyum T.V."/>
            <person name="Utterback T.R."/>
            <person name="Van Aken S.E."/>
            <person name="Lovley D.R."/>
            <person name="Fraser C.M."/>
        </authorList>
    </citation>
    <scope>NUCLEOTIDE SEQUENCE [LARGE SCALE GENOMIC DNA]</scope>
    <source>
        <strain evidence="12">ATCC 51573 / DSM 12127 / PCA</strain>
    </source>
</reference>
<keyword evidence="7" id="KW-0067">ATP-binding</keyword>